<dbReference type="Pfam" id="PF07686">
    <property type="entry name" value="V-set"/>
    <property type="match status" value="1"/>
</dbReference>
<dbReference type="Gene3D" id="2.60.40.10">
    <property type="entry name" value="Immunoglobulins"/>
    <property type="match status" value="1"/>
</dbReference>
<dbReference type="PANTHER" id="PTHR23268:SF40">
    <property type="entry name" value="T CELL RECEPTOR BETA VARIABLE 4-1"/>
    <property type="match status" value="1"/>
</dbReference>
<feature type="region of interest" description="Disordered" evidence="3">
    <location>
        <begin position="102"/>
        <end position="121"/>
    </location>
</feature>
<evidence type="ECO:0000256" key="2">
    <source>
        <dbReference type="ARBA" id="ARBA00022859"/>
    </source>
</evidence>
<keyword evidence="1" id="KW-0732">Signal</keyword>
<gene>
    <name evidence="5" type="ORF">HJG63_008864</name>
</gene>
<dbReference type="GO" id="GO:0007166">
    <property type="term" value="P:cell surface receptor signaling pathway"/>
    <property type="evidence" value="ECO:0007669"/>
    <property type="project" value="TreeGrafter"/>
</dbReference>
<dbReference type="EMBL" id="JACASE010000013">
    <property type="protein sequence ID" value="KAF6418864.1"/>
    <property type="molecule type" value="Genomic_DNA"/>
</dbReference>
<proteinExistence type="predicted"/>
<dbReference type="PANTHER" id="PTHR23268">
    <property type="entry name" value="T-CELL RECEPTOR BETA CHAIN"/>
    <property type="match status" value="1"/>
</dbReference>
<dbReference type="Proteomes" id="UP000593571">
    <property type="component" value="Unassembled WGS sequence"/>
</dbReference>
<evidence type="ECO:0000256" key="3">
    <source>
        <dbReference type="SAM" id="MobiDB-lite"/>
    </source>
</evidence>
<sequence length="173" mass="18785">MDTGVTQEPTHLIMGTSSKKSLKCEQRLGHNAMYWYKHSAQKPPELMFAYNYQKMTDNVTVPSRFTPECPDSSHLELHVGALVPADSAVYLCASSRDTALQSHPVPVQKPRGSSQEAVGQPRLTRVSWGTPARNPGRGTACRSLGLAMLSKDFPCPDTAACGLALPEQGCVRS</sequence>
<dbReference type="InterPro" id="IPR013106">
    <property type="entry name" value="Ig_V-set"/>
</dbReference>
<dbReference type="AlphaFoldDB" id="A0A7J8D6I1"/>
<dbReference type="GO" id="GO:0002376">
    <property type="term" value="P:immune system process"/>
    <property type="evidence" value="ECO:0007669"/>
    <property type="project" value="UniProtKB-KW"/>
</dbReference>
<evidence type="ECO:0000259" key="4">
    <source>
        <dbReference type="Pfam" id="PF07686"/>
    </source>
</evidence>
<dbReference type="InterPro" id="IPR013783">
    <property type="entry name" value="Ig-like_fold"/>
</dbReference>
<accession>A0A7J8D6I1</accession>
<comment type="caution">
    <text evidence="5">The sequence shown here is derived from an EMBL/GenBank/DDBJ whole genome shotgun (WGS) entry which is preliminary data.</text>
</comment>
<dbReference type="InterPro" id="IPR050413">
    <property type="entry name" value="TCR_beta_variable"/>
</dbReference>
<reference evidence="5 6" key="1">
    <citation type="journal article" date="2020" name="Nature">
        <title>Six reference-quality genomes reveal evolution of bat adaptations.</title>
        <authorList>
            <person name="Jebb D."/>
            <person name="Huang Z."/>
            <person name="Pippel M."/>
            <person name="Hughes G.M."/>
            <person name="Lavrichenko K."/>
            <person name="Devanna P."/>
            <person name="Winkler S."/>
            <person name="Jermiin L.S."/>
            <person name="Skirmuntt E.C."/>
            <person name="Katzourakis A."/>
            <person name="Burkitt-Gray L."/>
            <person name="Ray D.A."/>
            <person name="Sullivan K.A.M."/>
            <person name="Roscito J.G."/>
            <person name="Kirilenko B.M."/>
            <person name="Davalos L.M."/>
            <person name="Corthals A.P."/>
            <person name="Power M.L."/>
            <person name="Jones G."/>
            <person name="Ransome R.D."/>
            <person name="Dechmann D.K.N."/>
            <person name="Locatelli A.G."/>
            <person name="Puechmaille S.J."/>
            <person name="Fedrigo O."/>
            <person name="Jarvis E.D."/>
            <person name="Hiller M."/>
            <person name="Vernes S.C."/>
            <person name="Myers E.W."/>
            <person name="Teeling E.C."/>
        </authorList>
    </citation>
    <scope>NUCLEOTIDE SEQUENCE [LARGE SCALE GENOMIC DNA]</scope>
    <source>
        <strain evidence="5">MRouAeg1</strain>
        <tissue evidence="5">Muscle</tissue>
    </source>
</reference>
<name>A0A7J8D6I1_ROUAE</name>
<dbReference type="InterPro" id="IPR036179">
    <property type="entry name" value="Ig-like_dom_sf"/>
</dbReference>
<organism evidence="5 6">
    <name type="scientific">Rousettus aegyptiacus</name>
    <name type="common">Egyptian fruit bat</name>
    <name type="synonym">Pteropus aegyptiacus</name>
    <dbReference type="NCBI Taxonomy" id="9407"/>
    <lineage>
        <taxon>Eukaryota</taxon>
        <taxon>Metazoa</taxon>
        <taxon>Chordata</taxon>
        <taxon>Craniata</taxon>
        <taxon>Vertebrata</taxon>
        <taxon>Euteleostomi</taxon>
        <taxon>Mammalia</taxon>
        <taxon>Eutheria</taxon>
        <taxon>Laurasiatheria</taxon>
        <taxon>Chiroptera</taxon>
        <taxon>Yinpterochiroptera</taxon>
        <taxon>Pteropodoidea</taxon>
        <taxon>Pteropodidae</taxon>
        <taxon>Rousettinae</taxon>
        <taxon>Rousettus</taxon>
    </lineage>
</organism>
<dbReference type="SUPFAM" id="SSF48726">
    <property type="entry name" value="Immunoglobulin"/>
    <property type="match status" value="1"/>
</dbReference>
<evidence type="ECO:0000313" key="6">
    <source>
        <dbReference type="Proteomes" id="UP000593571"/>
    </source>
</evidence>
<dbReference type="GO" id="GO:0005886">
    <property type="term" value="C:plasma membrane"/>
    <property type="evidence" value="ECO:0007669"/>
    <property type="project" value="TreeGrafter"/>
</dbReference>
<evidence type="ECO:0000313" key="5">
    <source>
        <dbReference type="EMBL" id="KAF6418864.1"/>
    </source>
</evidence>
<keyword evidence="2" id="KW-0391">Immunity</keyword>
<feature type="domain" description="Immunoglobulin V-set" evidence="4">
    <location>
        <begin position="8"/>
        <end position="97"/>
    </location>
</feature>
<evidence type="ECO:0000256" key="1">
    <source>
        <dbReference type="ARBA" id="ARBA00022729"/>
    </source>
</evidence>
<protein>
    <recommendedName>
        <fullName evidence="4">Immunoglobulin V-set domain-containing protein</fullName>
    </recommendedName>
</protein>
<keyword evidence="6" id="KW-1185">Reference proteome</keyword>